<evidence type="ECO:0000256" key="4">
    <source>
        <dbReference type="ARBA" id="ARBA00022723"/>
    </source>
</evidence>
<dbReference type="SUPFAM" id="SSF51971">
    <property type="entry name" value="Nucleotide-binding domain"/>
    <property type="match status" value="1"/>
</dbReference>
<feature type="non-terminal residue" evidence="10">
    <location>
        <position position="1"/>
    </location>
</feature>
<dbReference type="PRINTS" id="PR00411">
    <property type="entry name" value="PNDRDTASEI"/>
</dbReference>
<accession>A0A7V5P150</accession>
<protein>
    <submittedName>
        <fullName evidence="10">CoB--CoM heterodisulfide reductase iron-sulfur subunit A family protein</fullName>
    </submittedName>
</protein>
<evidence type="ECO:0000259" key="9">
    <source>
        <dbReference type="PROSITE" id="PS51379"/>
    </source>
</evidence>
<evidence type="ECO:0000256" key="6">
    <source>
        <dbReference type="ARBA" id="ARBA00023002"/>
    </source>
</evidence>
<comment type="similarity">
    <text evidence="2">Belongs to the HdrA family.</text>
</comment>
<dbReference type="PANTHER" id="PTHR43498">
    <property type="entry name" value="FERREDOXIN:COB-COM HETERODISULFIDE REDUCTASE SUBUNIT A"/>
    <property type="match status" value="1"/>
</dbReference>
<evidence type="ECO:0000256" key="8">
    <source>
        <dbReference type="ARBA" id="ARBA00023014"/>
    </source>
</evidence>
<name>A0A7V5P150_9BACT</name>
<comment type="cofactor">
    <cofactor evidence="1">
        <name>FAD</name>
        <dbReference type="ChEBI" id="CHEBI:57692"/>
    </cofactor>
</comment>
<dbReference type="EMBL" id="DROK01000261">
    <property type="protein sequence ID" value="HHI97930.1"/>
    <property type="molecule type" value="Genomic_DNA"/>
</dbReference>
<dbReference type="Pfam" id="PF14697">
    <property type="entry name" value="Fer4_21"/>
    <property type="match status" value="1"/>
</dbReference>
<reference evidence="10" key="1">
    <citation type="journal article" date="2020" name="mSystems">
        <title>Genome- and Community-Level Interaction Insights into Carbon Utilization and Element Cycling Functions of Hydrothermarchaeota in Hydrothermal Sediment.</title>
        <authorList>
            <person name="Zhou Z."/>
            <person name="Liu Y."/>
            <person name="Xu W."/>
            <person name="Pan J."/>
            <person name="Luo Z.H."/>
            <person name="Li M."/>
        </authorList>
    </citation>
    <scope>NUCLEOTIDE SEQUENCE [LARGE SCALE GENOMIC DNA]</scope>
    <source>
        <strain evidence="10">HyVt-533</strain>
    </source>
</reference>
<evidence type="ECO:0000256" key="5">
    <source>
        <dbReference type="ARBA" id="ARBA00022827"/>
    </source>
</evidence>
<comment type="caution">
    <text evidence="10">The sequence shown here is derived from an EMBL/GenBank/DDBJ whole genome shotgun (WGS) entry which is preliminary data.</text>
</comment>
<dbReference type="Pfam" id="PF07992">
    <property type="entry name" value="Pyr_redox_2"/>
    <property type="match status" value="2"/>
</dbReference>
<feature type="domain" description="4Fe-4S ferredoxin-type" evidence="9">
    <location>
        <begin position="719"/>
        <end position="748"/>
    </location>
</feature>
<sequence>KYPDVLTSLELERMTCASGPTEGEVLRPSDFTHPQRIAFLQCVGSRDVTCGNGYCSSVCCMYAMKEASVVKEHLPEAEIDLFFMDIRTQGKGFDEAFNRAVEKYGFRTIYARVPRVDQVGRKLALTYVTEDGRTHRDFYDMVVLSVGLDAPAGAEELAKRLGVELNHYGFARTKVATPLETNVPGIFVAGAFQGPKDIPESVVQAQGVAAKCSELLAEVRGQDAVHREFPPEDEELEREEPRIGVFVCHCGVNIAGVVDVKEVARYAATLPGVVYTEDVLYSCSQDTLNELVKKIKENRLNRVVIAACSPRTHEPLFQETLREAGLNPALIEMANIRDQCAWVHAEDPEAATQKAKDQVRMAVAKARRLTPLELQKVSVTPSALVIGGGAAGLQAALSVAEQGFEVYLVEKEAELGGNLRRVTGLLSGEDPQKILKDLIKRVEAHPRITVFTGTTVENVSGYVGNFTSTLRKEEGSEVINHGVVILATGGKEHRPDRYGLGANERVITQLDLEAELKGKAGKLARARSVVMIQCVGSRGDDLNYCSKLCCQQAVKNALRLKKKYPKKDVYILFRDMRTYGFSEDAYREARKNGVIFLRYKPEAKPELVQKGKTQFVKVYDALLGEELLIPADLLVLSVGIAPGENEELSKVIKAPLTGDGFFLEAHVKLMPVELPVEGVYVCGLAHGPKPLDETLAQARAAAAKAAIPLAKGFVEVAPIVSRVDQKKCIGCGICAELCPYGAIEMVKVGKRKKAQTITASCKGCGICASHCPVLAISMGGFTDEAILAQIEAFGAFVERELEKEKAGEEAA</sequence>
<dbReference type="GO" id="GO:0016491">
    <property type="term" value="F:oxidoreductase activity"/>
    <property type="evidence" value="ECO:0007669"/>
    <property type="project" value="UniProtKB-KW"/>
</dbReference>
<keyword evidence="6" id="KW-0560">Oxidoreductase</keyword>
<keyword evidence="5" id="KW-0285">Flavoprotein</keyword>
<keyword evidence="3" id="KW-0004">4Fe-4S</keyword>
<dbReference type="Gene3D" id="3.30.70.20">
    <property type="match status" value="1"/>
</dbReference>
<dbReference type="Gene3D" id="3.50.50.60">
    <property type="entry name" value="FAD/NAD(P)-binding domain"/>
    <property type="match status" value="2"/>
</dbReference>
<dbReference type="Proteomes" id="UP000886101">
    <property type="component" value="Unassembled WGS sequence"/>
</dbReference>
<dbReference type="InterPro" id="IPR023753">
    <property type="entry name" value="FAD/NAD-binding_dom"/>
</dbReference>
<dbReference type="PROSITE" id="PS51379">
    <property type="entry name" value="4FE4S_FER_2"/>
    <property type="match status" value="2"/>
</dbReference>
<dbReference type="GO" id="GO:0046872">
    <property type="term" value="F:metal ion binding"/>
    <property type="evidence" value="ECO:0007669"/>
    <property type="project" value="UniProtKB-KW"/>
</dbReference>
<feature type="domain" description="4Fe-4S ferredoxin-type" evidence="9">
    <location>
        <begin position="752"/>
        <end position="781"/>
    </location>
</feature>
<keyword evidence="5" id="KW-0274">FAD</keyword>
<dbReference type="AlphaFoldDB" id="A0A7V5P150"/>
<dbReference type="InterPro" id="IPR036188">
    <property type="entry name" value="FAD/NAD-bd_sf"/>
</dbReference>
<dbReference type="InterPro" id="IPR017900">
    <property type="entry name" value="4Fe4S_Fe_S_CS"/>
</dbReference>
<gene>
    <name evidence="10" type="ORF">ENJ96_08790</name>
</gene>
<dbReference type="InterPro" id="IPR017896">
    <property type="entry name" value="4Fe4S_Fe-S-bd"/>
</dbReference>
<dbReference type="SUPFAM" id="SSF54862">
    <property type="entry name" value="4Fe-4S ferredoxins"/>
    <property type="match status" value="1"/>
</dbReference>
<dbReference type="PROSITE" id="PS00198">
    <property type="entry name" value="4FE4S_FER_1"/>
    <property type="match status" value="2"/>
</dbReference>
<evidence type="ECO:0000256" key="3">
    <source>
        <dbReference type="ARBA" id="ARBA00022485"/>
    </source>
</evidence>
<dbReference type="GO" id="GO:0051539">
    <property type="term" value="F:4 iron, 4 sulfur cluster binding"/>
    <property type="evidence" value="ECO:0007669"/>
    <property type="project" value="UniProtKB-KW"/>
</dbReference>
<evidence type="ECO:0000313" key="10">
    <source>
        <dbReference type="EMBL" id="HHI97930.1"/>
    </source>
</evidence>
<evidence type="ECO:0000256" key="2">
    <source>
        <dbReference type="ARBA" id="ARBA00006561"/>
    </source>
</evidence>
<keyword evidence="7" id="KW-0408">Iron</keyword>
<dbReference type="SUPFAM" id="SSF51905">
    <property type="entry name" value="FAD/NAD(P)-binding domain"/>
    <property type="match status" value="1"/>
</dbReference>
<keyword evidence="4" id="KW-0479">Metal-binding</keyword>
<dbReference type="PANTHER" id="PTHR43498:SF1">
    <property type="entry name" value="COB--COM HETERODISULFIDE REDUCTASE IRON-SULFUR SUBUNIT A"/>
    <property type="match status" value="1"/>
</dbReference>
<organism evidence="10">
    <name type="scientific">Thermodesulfatator atlanticus</name>
    <dbReference type="NCBI Taxonomy" id="501497"/>
    <lineage>
        <taxon>Bacteria</taxon>
        <taxon>Pseudomonadati</taxon>
        <taxon>Thermodesulfobacteriota</taxon>
        <taxon>Thermodesulfobacteria</taxon>
        <taxon>Thermodesulfobacteriales</taxon>
        <taxon>Thermodesulfatatoraceae</taxon>
        <taxon>Thermodesulfatator</taxon>
    </lineage>
</organism>
<evidence type="ECO:0000256" key="7">
    <source>
        <dbReference type="ARBA" id="ARBA00023004"/>
    </source>
</evidence>
<proteinExistence type="inferred from homology"/>
<evidence type="ECO:0000256" key="1">
    <source>
        <dbReference type="ARBA" id="ARBA00001974"/>
    </source>
</evidence>
<keyword evidence="8" id="KW-0411">Iron-sulfur</keyword>
<dbReference type="InterPro" id="IPR039650">
    <property type="entry name" value="HdrA-like"/>
</dbReference>